<dbReference type="SUPFAM" id="SSF46626">
    <property type="entry name" value="Cytochrome c"/>
    <property type="match status" value="1"/>
</dbReference>
<name>A0A074L2Q5_9BACT</name>
<evidence type="ECO:0000313" key="7">
    <source>
        <dbReference type="EMBL" id="KEO74113.1"/>
    </source>
</evidence>
<evidence type="ECO:0000256" key="3">
    <source>
        <dbReference type="ARBA" id="ARBA00023004"/>
    </source>
</evidence>
<comment type="caution">
    <text evidence="7">The sequence shown here is derived from an EMBL/GenBank/DDBJ whole genome shotgun (WGS) entry which is preliminary data.</text>
</comment>
<evidence type="ECO:0000256" key="4">
    <source>
        <dbReference type="PROSITE-ProRule" id="PRU00433"/>
    </source>
</evidence>
<dbReference type="PANTHER" id="PTHR35008">
    <property type="entry name" value="BLL4482 PROTEIN-RELATED"/>
    <property type="match status" value="1"/>
</dbReference>
<gene>
    <name evidence="7" type="ORF">EL17_08190</name>
</gene>
<dbReference type="GO" id="GO:0009055">
    <property type="term" value="F:electron transfer activity"/>
    <property type="evidence" value="ECO:0007669"/>
    <property type="project" value="InterPro"/>
</dbReference>
<dbReference type="Gene3D" id="1.10.760.10">
    <property type="entry name" value="Cytochrome c-like domain"/>
    <property type="match status" value="1"/>
</dbReference>
<keyword evidence="3 4" id="KW-0408">Iron</keyword>
<dbReference type="RefSeq" id="WP_164675021.1">
    <property type="nucleotide sequence ID" value="NZ_JMIH01000016.1"/>
</dbReference>
<dbReference type="AlphaFoldDB" id="A0A074L2Q5"/>
<keyword evidence="5" id="KW-0732">Signal</keyword>
<dbReference type="GO" id="GO:0046872">
    <property type="term" value="F:metal ion binding"/>
    <property type="evidence" value="ECO:0007669"/>
    <property type="project" value="UniProtKB-KW"/>
</dbReference>
<dbReference type="PROSITE" id="PS51007">
    <property type="entry name" value="CYTC"/>
    <property type="match status" value="1"/>
</dbReference>
<dbReference type="InterPro" id="IPR051459">
    <property type="entry name" value="Cytochrome_c-type_DH"/>
</dbReference>
<dbReference type="eggNOG" id="COG2010">
    <property type="taxonomic scope" value="Bacteria"/>
</dbReference>
<dbReference type="Proteomes" id="UP000027821">
    <property type="component" value="Unassembled WGS sequence"/>
</dbReference>
<reference evidence="7 8" key="1">
    <citation type="submission" date="2014-04" db="EMBL/GenBank/DDBJ databases">
        <title>Characterization and application of a salt tolerant electro-active bacterium.</title>
        <authorList>
            <person name="Yang L."/>
            <person name="Wei S."/>
            <person name="Tay Q.X.M."/>
        </authorList>
    </citation>
    <scope>NUCLEOTIDE SEQUENCE [LARGE SCALE GENOMIC DNA]</scope>
    <source>
        <strain evidence="7 8">LY1</strain>
    </source>
</reference>
<organism evidence="7 8">
    <name type="scientific">Anditalea andensis</name>
    <dbReference type="NCBI Taxonomy" id="1048983"/>
    <lineage>
        <taxon>Bacteria</taxon>
        <taxon>Pseudomonadati</taxon>
        <taxon>Bacteroidota</taxon>
        <taxon>Cytophagia</taxon>
        <taxon>Cytophagales</taxon>
        <taxon>Cytophagaceae</taxon>
        <taxon>Anditalea</taxon>
    </lineage>
</organism>
<feature type="domain" description="Cytochrome c" evidence="6">
    <location>
        <begin position="84"/>
        <end position="172"/>
    </location>
</feature>
<protein>
    <recommendedName>
        <fullName evidence="6">Cytochrome c domain-containing protein</fullName>
    </recommendedName>
</protein>
<dbReference type="Pfam" id="PF13442">
    <property type="entry name" value="Cytochrome_CBB3"/>
    <property type="match status" value="1"/>
</dbReference>
<dbReference type="InterPro" id="IPR009056">
    <property type="entry name" value="Cyt_c-like_dom"/>
</dbReference>
<dbReference type="PROSITE" id="PS51257">
    <property type="entry name" value="PROKAR_LIPOPROTEIN"/>
    <property type="match status" value="1"/>
</dbReference>
<evidence type="ECO:0000256" key="1">
    <source>
        <dbReference type="ARBA" id="ARBA00022617"/>
    </source>
</evidence>
<accession>A0A074L2Q5</accession>
<evidence type="ECO:0000256" key="5">
    <source>
        <dbReference type="SAM" id="SignalP"/>
    </source>
</evidence>
<feature type="chain" id="PRO_5001697798" description="Cytochrome c domain-containing protein" evidence="5">
    <location>
        <begin position="26"/>
        <end position="210"/>
    </location>
</feature>
<feature type="signal peptide" evidence="5">
    <location>
        <begin position="1"/>
        <end position="25"/>
    </location>
</feature>
<evidence type="ECO:0000259" key="6">
    <source>
        <dbReference type="PROSITE" id="PS51007"/>
    </source>
</evidence>
<keyword evidence="8" id="KW-1185">Reference proteome</keyword>
<evidence type="ECO:0000313" key="8">
    <source>
        <dbReference type="Proteomes" id="UP000027821"/>
    </source>
</evidence>
<dbReference type="EMBL" id="JMIH01000016">
    <property type="protein sequence ID" value="KEO74113.1"/>
    <property type="molecule type" value="Genomic_DNA"/>
</dbReference>
<evidence type="ECO:0000256" key="2">
    <source>
        <dbReference type="ARBA" id="ARBA00022723"/>
    </source>
</evidence>
<keyword evidence="2 4" id="KW-0479">Metal-binding</keyword>
<dbReference type="STRING" id="1048983.EL17_08190"/>
<dbReference type="InterPro" id="IPR036909">
    <property type="entry name" value="Cyt_c-like_dom_sf"/>
</dbReference>
<proteinExistence type="predicted"/>
<sequence length="210" mass="23263">MIEKINGHLLLLCLLLVIISCNTPSDVENNNDYRIPEDSYETIYEDRSDWPDSFGWGRPASQKEIDSLSIAIKPDGTGLPQGSGTVAEGRTIYAGKCAACHGPNGVEGPEDVLIGTESLFQQDITIRKTIGNYWPYSTTIFDYIRRAMPFNAPGSLSDEEVYSLTAYLLFKNQIIDEGKVIGPESLPKIEMPAKKFFVKDDRTAGSNPTY</sequence>
<keyword evidence="1 4" id="KW-0349">Heme</keyword>
<dbReference type="GO" id="GO:0020037">
    <property type="term" value="F:heme binding"/>
    <property type="evidence" value="ECO:0007669"/>
    <property type="project" value="InterPro"/>
</dbReference>
<dbReference type="PANTHER" id="PTHR35008:SF8">
    <property type="entry name" value="ALCOHOL DEHYDROGENASE CYTOCHROME C SUBUNIT"/>
    <property type="match status" value="1"/>
</dbReference>